<dbReference type="EMBL" id="JAJJMB010003267">
    <property type="protein sequence ID" value="KAI3948474.1"/>
    <property type="molecule type" value="Genomic_DNA"/>
</dbReference>
<dbReference type="InterPro" id="IPR037490">
    <property type="entry name" value="WAP"/>
</dbReference>
<keyword evidence="3" id="KW-1185">Reference proteome</keyword>
<comment type="caution">
    <text evidence="2">The sequence shown here is derived from an EMBL/GenBank/DDBJ whole genome shotgun (WGS) entry which is preliminary data.</text>
</comment>
<dbReference type="PANTHER" id="PTHR33883">
    <property type="entry name" value="WPP DOMAIN-ASSOCIATED PROTEIN"/>
    <property type="match status" value="1"/>
</dbReference>
<name>A0AAD4TBV7_9MAGN</name>
<dbReference type="AlphaFoldDB" id="A0AAD4TBV7"/>
<evidence type="ECO:0000313" key="3">
    <source>
        <dbReference type="Proteomes" id="UP001202328"/>
    </source>
</evidence>
<keyword evidence="1" id="KW-0175">Coiled coil</keyword>
<dbReference type="Proteomes" id="UP001202328">
    <property type="component" value="Unassembled WGS sequence"/>
</dbReference>
<evidence type="ECO:0000313" key="2">
    <source>
        <dbReference type="EMBL" id="KAI3948474.1"/>
    </source>
</evidence>
<sequence>MESISMQDLSEIILMEAAKYPKGTIEYGVEDSDMESIIMQEICAIIFMEAIKDAQLTVDLLKMEHERANENRVSLETSLLKSDKALSIQSKENVQLKQELVLLSASVEEKEKMALEVESRMLKEKEQFELICQELNTLRATTGGILISESNKMSYQMKNQLEEASHQIRLYEKHVSSLNQKLTSAVNDLKDANEERRQLCEDVKQKQNIISSLEEREIEQKKQTESILMTVQRFSKALSDFKQITSDKVKKNNLRLENLHLHCRPLFHKSKSFKGMELIYKQKLERKKSDLRKAEEEVCELLNYGDSETGEKRVKWRKFQTCLLDYYYK</sequence>
<gene>
    <name evidence="2" type="ORF">MKW98_019224</name>
</gene>
<feature type="coiled-coil region" evidence="1">
    <location>
        <begin position="51"/>
        <end position="127"/>
    </location>
</feature>
<evidence type="ECO:0000256" key="1">
    <source>
        <dbReference type="SAM" id="Coils"/>
    </source>
</evidence>
<protein>
    <submittedName>
        <fullName evidence="2">Uncharacterized protein</fullName>
    </submittedName>
</protein>
<dbReference type="PANTHER" id="PTHR33883:SF10">
    <property type="entry name" value="WPP DOMAIN-ASSOCIATED PROTEIN"/>
    <property type="match status" value="1"/>
</dbReference>
<reference evidence="2" key="1">
    <citation type="submission" date="2022-04" db="EMBL/GenBank/DDBJ databases">
        <title>A functionally conserved STORR gene fusion in Papaver species that diverged 16.8 million years ago.</title>
        <authorList>
            <person name="Catania T."/>
        </authorList>
    </citation>
    <scope>NUCLEOTIDE SEQUENCE</scope>
    <source>
        <strain evidence="2">S-188037</strain>
    </source>
</reference>
<organism evidence="2 3">
    <name type="scientific">Papaver atlanticum</name>
    <dbReference type="NCBI Taxonomy" id="357466"/>
    <lineage>
        <taxon>Eukaryota</taxon>
        <taxon>Viridiplantae</taxon>
        <taxon>Streptophyta</taxon>
        <taxon>Embryophyta</taxon>
        <taxon>Tracheophyta</taxon>
        <taxon>Spermatophyta</taxon>
        <taxon>Magnoliopsida</taxon>
        <taxon>Ranunculales</taxon>
        <taxon>Papaveraceae</taxon>
        <taxon>Papaveroideae</taxon>
        <taxon>Papaver</taxon>
    </lineage>
</organism>
<proteinExistence type="predicted"/>
<accession>A0AAD4TBV7</accession>
<feature type="coiled-coil region" evidence="1">
    <location>
        <begin position="161"/>
        <end position="216"/>
    </location>
</feature>